<dbReference type="GeneID" id="110982141"/>
<organism evidence="2 3">
    <name type="scientific">Acanthaster planci</name>
    <name type="common">Crown-of-thorns starfish</name>
    <dbReference type="NCBI Taxonomy" id="133434"/>
    <lineage>
        <taxon>Eukaryota</taxon>
        <taxon>Metazoa</taxon>
        <taxon>Echinodermata</taxon>
        <taxon>Eleutherozoa</taxon>
        <taxon>Asterozoa</taxon>
        <taxon>Asteroidea</taxon>
        <taxon>Valvatacea</taxon>
        <taxon>Valvatida</taxon>
        <taxon>Acanthasteridae</taxon>
        <taxon>Acanthaster</taxon>
    </lineage>
</organism>
<name>A0A8B7YXQ0_ACAPL</name>
<dbReference type="OrthoDB" id="10524244at2759"/>
<evidence type="ECO:0000313" key="3">
    <source>
        <dbReference type="RefSeq" id="XP_022096046.1"/>
    </source>
</evidence>
<dbReference type="KEGG" id="aplc:110982141"/>
<accession>A0A8B7YXQ0</accession>
<feature type="compositionally biased region" description="Low complexity" evidence="1">
    <location>
        <begin position="313"/>
        <end position="340"/>
    </location>
</feature>
<dbReference type="RefSeq" id="XP_022096046.1">
    <property type="nucleotide sequence ID" value="XM_022240354.1"/>
</dbReference>
<sequence length="488" mass="53230">MGCAVSSGSTLDVSSSEESFSNLSLFTSKKAVSIRETLPGQLSDSDLTETLDVKQPIGDKLRHARGSAIEIVSLTSFACSPGRVLLPLRNQQRQKSAAGAIRKKTKSDEITGVLSPSKPLATVSHSALNREIDQTASRRAHQTGLRPDRKFSSLPIIHKRARCRIKFLAPLRFRKVRSDDPICRAFFPIELPQSRHQLVTAVKQTSEDIMSECGNPNAKKKELRMSDFGLEQNDFSLSDCERSEDTFTSDSIGPTRILPRPYARVLSSDSSLGNECDQNATYDSEDISADESPPCDEFSTPAVLSLLDHIDGSNSSEDMSDISSTYPVSSDSDSSRSINDVSDEGFSDTSCTLGAVDLSGLHIMPKIFNPSNKHPASAPILYQANNVGSDSAVKHDRGLGDNLQNSASRPVSAIMARGTTLGKSASFQTTRRLTTKRTHPSIRSMVLGDHSQGCDKVMSPAFSYANIHLHVNFFNDFGDNFDDEQDFL</sequence>
<feature type="region of interest" description="Disordered" evidence="1">
    <location>
        <begin position="310"/>
        <end position="343"/>
    </location>
</feature>
<dbReference type="OMA" id="IHLHVNF"/>
<gene>
    <name evidence="3" type="primary">LOC110982141</name>
</gene>
<keyword evidence="2" id="KW-1185">Reference proteome</keyword>
<evidence type="ECO:0000256" key="1">
    <source>
        <dbReference type="SAM" id="MobiDB-lite"/>
    </source>
</evidence>
<protein>
    <submittedName>
        <fullName evidence="3">Uncharacterized protein LOC110982141</fullName>
    </submittedName>
</protein>
<reference evidence="3" key="1">
    <citation type="submission" date="2025-08" db="UniProtKB">
        <authorList>
            <consortium name="RefSeq"/>
        </authorList>
    </citation>
    <scope>IDENTIFICATION</scope>
</reference>
<dbReference type="AlphaFoldDB" id="A0A8B7YXQ0"/>
<proteinExistence type="predicted"/>
<evidence type="ECO:0000313" key="2">
    <source>
        <dbReference type="Proteomes" id="UP000694845"/>
    </source>
</evidence>
<dbReference type="Proteomes" id="UP000694845">
    <property type="component" value="Unplaced"/>
</dbReference>